<protein>
    <submittedName>
        <fullName evidence="1">Uncharacterized protein</fullName>
    </submittedName>
</protein>
<organism evidence="1">
    <name type="scientific">marine sediment metagenome</name>
    <dbReference type="NCBI Taxonomy" id="412755"/>
    <lineage>
        <taxon>unclassified sequences</taxon>
        <taxon>metagenomes</taxon>
        <taxon>ecological metagenomes</taxon>
    </lineage>
</organism>
<name>A0A0F9H073_9ZZZZ</name>
<comment type="caution">
    <text evidence="1">The sequence shown here is derived from an EMBL/GenBank/DDBJ whole genome shotgun (WGS) entry which is preliminary data.</text>
</comment>
<proteinExistence type="predicted"/>
<dbReference type="EMBL" id="LAZR01016450">
    <property type="protein sequence ID" value="KKM04455.1"/>
    <property type="molecule type" value="Genomic_DNA"/>
</dbReference>
<accession>A0A0F9H073</accession>
<gene>
    <name evidence="1" type="ORF">LCGC14_1764130</name>
</gene>
<sequence length="56" mass="6784">MRRKQSLRRFIKQCIRYLHTKRIGKSLGDPELKDEFEKEILDVLVKYKLHNPLQSS</sequence>
<evidence type="ECO:0000313" key="1">
    <source>
        <dbReference type="EMBL" id="KKM04455.1"/>
    </source>
</evidence>
<dbReference type="AlphaFoldDB" id="A0A0F9H073"/>
<reference evidence="1" key="1">
    <citation type="journal article" date="2015" name="Nature">
        <title>Complex archaea that bridge the gap between prokaryotes and eukaryotes.</title>
        <authorList>
            <person name="Spang A."/>
            <person name="Saw J.H."/>
            <person name="Jorgensen S.L."/>
            <person name="Zaremba-Niedzwiedzka K."/>
            <person name="Martijn J."/>
            <person name="Lind A.E."/>
            <person name="van Eijk R."/>
            <person name="Schleper C."/>
            <person name="Guy L."/>
            <person name="Ettema T.J."/>
        </authorList>
    </citation>
    <scope>NUCLEOTIDE SEQUENCE</scope>
</reference>
<feature type="non-terminal residue" evidence="1">
    <location>
        <position position="56"/>
    </location>
</feature>